<evidence type="ECO:0000313" key="4">
    <source>
        <dbReference type="EMBL" id="AFC33521.1"/>
    </source>
</evidence>
<proteinExistence type="predicted"/>
<dbReference type="InterPro" id="IPR000914">
    <property type="entry name" value="SBP_5_dom"/>
</dbReference>
<evidence type="ECO:0000259" key="2">
    <source>
        <dbReference type="Pfam" id="PF00496"/>
    </source>
</evidence>
<dbReference type="PANTHER" id="PTHR30290">
    <property type="entry name" value="PERIPLASMIC BINDING COMPONENT OF ABC TRANSPORTER"/>
    <property type="match status" value="1"/>
</dbReference>
<organism evidence="4 5">
    <name type="scientific">Paenibacillus mucilaginosus 3016</name>
    <dbReference type="NCBI Taxonomy" id="1116391"/>
    <lineage>
        <taxon>Bacteria</taxon>
        <taxon>Bacillati</taxon>
        <taxon>Bacillota</taxon>
        <taxon>Bacilli</taxon>
        <taxon>Bacillales</taxon>
        <taxon>Paenibacillaceae</taxon>
        <taxon>Paenibacillus</taxon>
    </lineage>
</organism>
<feature type="domain" description="Transcriptional regulator SgrR N-terminal HTH" evidence="3">
    <location>
        <begin position="2"/>
        <end position="101"/>
    </location>
</feature>
<dbReference type="Gene3D" id="3.40.190.10">
    <property type="entry name" value="Periplasmic binding protein-like II"/>
    <property type="match status" value="1"/>
</dbReference>
<reference evidence="4 5" key="1">
    <citation type="journal article" date="2012" name="J. Bacteriol.">
        <title>Complete Genome Sequence of Paenibacillus mucilaginosus 3016, a Bacterium Functional as Microbial Fertilizer.</title>
        <authorList>
            <person name="Ma M."/>
            <person name="Wang Z."/>
            <person name="Li L."/>
            <person name="Jiang X."/>
            <person name="Guan D."/>
            <person name="Cao F."/>
            <person name="Chen H."/>
            <person name="Wang X."/>
            <person name="Shen D."/>
            <person name="Du B."/>
            <person name="Li J."/>
        </authorList>
    </citation>
    <scope>NUCLEOTIDE SEQUENCE [LARGE SCALE GENOMIC DNA]</scope>
    <source>
        <strain evidence="4 5">3016</strain>
    </source>
</reference>
<dbReference type="PANTHER" id="PTHR30290:SF72">
    <property type="entry name" value="HTH-TYPE TRANSCRIPTIONAL REGULATOR SGRR"/>
    <property type="match status" value="1"/>
</dbReference>
<evidence type="ECO:0000256" key="1">
    <source>
        <dbReference type="ARBA" id="ARBA00023125"/>
    </source>
</evidence>
<dbReference type="Gene3D" id="3.10.105.10">
    <property type="entry name" value="Dipeptide-binding Protein, Domain 3"/>
    <property type="match status" value="1"/>
</dbReference>
<dbReference type="RefSeq" id="WP_014372491.1">
    <property type="nucleotide sequence ID" value="NC_016935.1"/>
</dbReference>
<evidence type="ECO:0000259" key="3">
    <source>
        <dbReference type="Pfam" id="PF12793"/>
    </source>
</evidence>
<name>H6NQQ3_9BACL</name>
<dbReference type="InterPro" id="IPR025370">
    <property type="entry name" value="SgrR_HTH_N"/>
</dbReference>
<dbReference type="AlphaFoldDB" id="H6NQQ3"/>
<keyword evidence="5" id="KW-1185">Reference proteome</keyword>
<dbReference type="GO" id="GO:0003677">
    <property type="term" value="F:DNA binding"/>
    <property type="evidence" value="ECO:0007669"/>
    <property type="project" value="UniProtKB-KW"/>
</dbReference>
<dbReference type="GO" id="GO:1904680">
    <property type="term" value="F:peptide transmembrane transporter activity"/>
    <property type="evidence" value="ECO:0007669"/>
    <property type="project" value="TreeGrafter"/>
</dbReference>
<dbReference type="GO" id="GO:0015833">
    <property type="term" value="P:peptide transport"/>
    <property type="evidence" value="ECO:0007669"/>
    <property type="project" value="TreeGrafter"/>
</dbReference>
<dbReference type="Pfam" id="PF12793">
    <property type="entry name" value="SgrR_N"/>
    <property type="match status" value="1"/>
</dbReference>
<accession>H6NQQ3</accession>
<gene>
    <name evidence="4" type="ORF">PM3016_6924</name>
</gene>
<evidence type="ECO:0000313" key="5">
    <source>
        <dbReference type="Proteomes" id="UP000007523"/>
    </source>
</evidence>
<dbReference type="STRING" id="1116391.PM3016_6924"/>
<keyword evidence="1" id="KW-0238">DNA-binding</keyword>
<dbReference type="Proteomes" id="UP000007523">
    <property type="component" value="Chromosome"/>
</dbReference>
<dbReference type="SUPFAM" id="SSF53850">
    <property type="entry name" value="Periplasmic binding protein-like II"/>
    <property type="match status" value="1"/>
</dbReference>
<dbReference type="InterPro" id="IPR039424">
    <property type="entry name" value="SBP_5"/>
</dbReference>
<sequence length="598" mass="67726">MKLRDHYLRLRRHFPQAEDGQALAVALDELAGVLDCTHRNVTLLLKRMRAEGWIGWEPKRGRGSRSPLTFFCPLEEMLFSATRELVLRGDLQGALARLQTADSGPGLQERFHRWLGGYFGHRSEVRGARRLDTLRFPLSQQVASLDPAGTLFTADAHLVHQLFDPLLRYNRVTKTLSPHVAHAWEADLSRLRWTFHLRKGVLFHHGRELTADDVCATFARLRGRADGSLYGWVHRRIASVEAQDPVTVTFTLEEPCELLPQYLATTRASIVPAELSEQADFSRNPVGTGPFRLSHLDETLCVLDAFPGYFQGRAHLDRVELWHAPGLQEQERTRTLGSFQLLHNYLLPVEDDAGSWHQVQQQGATCRFLTFNLRKQGPLASPVLREALCTALHPAKVLERVGGDATYAAASLVRGDAELPPQQTQDEVQPPEACLEALRRAGYAGERLVLCTIPQYERDAKLVQALLQETGWAVEVKLLGAEAFKSEQRLQADLLLFSMVLDNDAELRLVDLYKSMQRHLEPSAKEAVAAKISTLLGETEALRREQLLLGTEEELRSRRLLHILYFKRLKTVYHASVRGISLDSLEWVSFKDIWFQTR</sequence>
<dbReference type="KEGG" id="pmq:PM3016_6924"/>
<dbReference type="EMBL" id="CP003235">
    <property type="protein sequence ID" value="AFC33521.1"/>
    <property type="molecule type" value="Genomic_DNA"/>
</dbReference>
<dbReference type="HOGENOM" id="CLU_017028_12_4_9"/>
<feature type="domain" description="Solute-binding protein family 5" evidence="2">
    <location>
        <begin position="176"/>
        <end position="502"/>
    </location>
</feature>
<dbReference type="Pfam" id="PF00496">
    <property type="entry name" value="SBP_bac_5"/>
    <property type="match status" value="1"/>
</dbReference>
<protein>
    <submittedName>
        <fullName evidence="4">Putative ABC transporter substrate binding protein</fullName>
    </submittedName>
</protein>